<accession>A0A366H508</accession>
<dbReference type="AlphaFoldDB" id="A0A366H508"/>
<evidence type="ECO:0000313" key="3">
    <source>
        <dbReference type="Proteomes" id="UP000253426"/>
    </source>
</evidence>
<name>A0A366H508_9BACT</name>
<protein>
    <submittedName>
        <fullName evidence="2">Uncharacterized protein</fullName>
    </submittedName>
</protein>
<gene>
    <name evidence="2" type="ORF">DES53_115139</name>
</gene>
<keyword evidence="3" id="KW-1185">Reference proteome</keyword>
<dbReference type="Proteomes" id="UP000253426">
    <property type="component" value="Unassembled WGS sequence"/>
</dbReference>
<evidence type="ECO:0000256" key="1">
    <source>
        <dbReference type="SAM" id="MobiDB-lite"/>
    </source>
</evidence>
<reference evidence="2 3" key="1">
    <citation type="submission" date="2018-06" db="EMBL/GenBank/DDBJ databases">
        <title>Genomic Encyclopedia of Type Strains, Phase IV (KMG-IV): sequencing the most valuable type-strain genomes for metagenomic binning, comparative biology and taxonomic classification.</title>
        <authorList>
            <person name="Goeker M."/>
        </authorList>
    </citation>
    <scope>NUCLEOTIDE SEQUENCE [LARGE SCALE GENOMIC DNA]</scope>
    <source>
        <strain evidence="2 3">DSM 25532</strain>
    </source>
</reference>
<proteinExistence type="predicted"/>
<dbReference type="EMBL" id="QNRR01000015">
    <property type="protein sequence ID" value="RBP36998.1"/>
    <property type="molecule type" value="Genomic_DNA"/>
</dbReference>
<feature type="compositionally biased region" description="Polar residues" evidence="1">
    <location>
        <begin position="88"/>
        <end position="105"/>
    </location>
</feature>
<evidence type="ECO:0000313" key="2">
    <source>
        <dbReference type="EMBL" id="RBP36998.1"/>
    </source>
</evidence>
<feature type="region of interest" description="Disordered" evidence="1">
    <location>
        <begin position="1"/>
        <end position="37"/>
    </location>
</feature>
<comment type="caution">
    <text evidence="2">The sequence shown here is derived from an EMBL/GenBank/DDBJ whole genome shotgun (WGS) entry which is preliminary data.</text>
</comment>
<sequence>MSVDGFITMPSFRPDGSLDRLNHGGGSKLPKTIPGEPTKVQKYPDFFRAVLLMAHQKAAGVKKVDPELGYTIPYGQGNLQGSKGAGQSPAQQAGTTAGTGMSGQRTAPAATSAEGGAMAPRKKRTLLSGGGALSQPYGSDTILGG</sequence>
<feature type="region of interest" description="Disordered" evidence="1">
    <location>
        <begin position="72"/>
        <end position="145"/>
    </location>
</feature>
<organism evidence="2 3">
    <name type="scientific">Roseimicrobium gellanilyticum</name>
    <dbReference type="NCBI Taxonomy" id="748857"/>
    <lineage>
        <taxon>Bacteria</taxon>
        <taxon>Pseudomonadati</taxon>
        <taxon>Verrucomicrobiota</taxon>
        <taxon>Verrucomicrobiia</taxon>
        <taxon>Verrucomicrobiales</taxon>
        <taxon>Verrucomicrobiaceae</taxon>
        <taxon>Roseimicrobium</taxon>
    </lineage>
</organism>